<accession>A0A1I7ZB19</accession>
<sequence>MQSPPTNRIRVRESVKEKKRTGDQESKRAQSGGGAKLVMDVPIRLTANLLPSKDVFLRIFITITLSYEVVIRLVADVSTRGTDFLYLSTGPTAEALKPPRTLQRFSVGPPA</sequence>
<dbReference type="WBParaSite" id="L893_g24557.t1">
    <property type="protein sequence ID" value="L893_g24557.t1"/>
    <property type="gene ID" value="L893_g24557"/>
</dbReference>
<evidence type="ECO:0000313" key="2">
    <source>
        <dbReference type="Proteomes" id="UP000095287"/>
    </source>
</evidence>
<evidence type="ECO:0000256" key="1">
    <source>
        <dbReference type="SAM" id="MobiDB-lite"/>
    </source>
</evidence>
<dbReference type="Proteomes" id="UP000095287">
    <property type="component" value="Unplaced"/>
</dbReference>
<feature type="compositionally biased region" description="Basic and acidic residues" evidence="1">
    <location>
        <begin position="10"/>
        <end position="28"/>
    </location>
</feature>
<protein>
    <submittedName>
        <fullName evidence="3">Uncharacterized protein</fullName>
    </submittedName>
</protein>
<keyword evidence="2" id="KW-1185">Reference proteome</keyword>
<dbReference type="AlphaFoldDB" id="A0A1I7ZB19"/>
<evidence type="ECO:0000313" key="3">
    <source>
        <dbReference type="WBParaSite" id="L893_g24557.t1"/>
    </source>
</evidence>
<feature type="region of interest" description="Disordered" evidence="1">
    <location>
        <begin position="1"/>
        <end position="34"/>
    </location>
</feature>
<name>A0A1I7ZB19_9BILA</name>
<proteinExistence type="predicted"/>
<organism evidence="2 3">
    <name type="scientific">Steinernema glaseri</name>
    <dbReference type="NCBI Taxonomy" id="37863"/>
    <lineage>
        <taxon>Eukaryota</taxon>
        <taxon>Metazoa</taxon>
        <taxon>Ecdysozoa</taxon>
        <taxon>Nematoda</taxon>
        <taxon>Chromadorea</taxon>
        <taxon>Rhabditida</taxon>
        <taxon>Tylenchina</taxon>
        <taxon>Panagrolaimomorpha</taxon>
        <taxon>Strongyloidoidea</taxon>
        <taxon>Steinernematidae</taxon>
        <taxon>Steinernema</taxon>
    </lineage>
</organism>
<reference evidence="3" key="1">
    <citation type="submission" date="2016-11" db="UniProtKB">
        <authorList>
            <consortium name="WormBaseParasite"/>
        </authorList>
    </citation>
    <scope>IDENTIFICATION</scope>
</reference>